<accession>W2RYV2</accession>
<evidence type="ECO:0000256" key="1">
    <source>
        <dbReference type="ARBA" id="ARBA00022603"/>
    </source>
</evidence>
<evidence type="ECO:0000256" key="3">
    <source>
        <dbReference type="ARBA" id="ARBA00022691"/>
    </source>
</evidence>
<dbReference type="AlphaFoldDB" id="W2RYV2"/>
<protein>
    <recommendedName>
        <fullName evidence="8">Methyltransferase type 11 domain-containing protein</fullName>
    </recommendedName>
</protein>
<feature type="region of interest" description="Disordered" evidence="5">
    <location>
        <begin position="1"/>
        <end position="25"/>
    </location>
</feature>
<comment type="similarity">
    <text evidence="4">Belongs to the class I-like SAM-binding methyltransferase superfamily. gTMT family.</text>
</comment>
<dbReference type="PROSITE" id="PS51581">
    <property type="entry name" value="SAM_GTMT"/>
    <property type="match status" value="1"/>
</dbReference>
<dbReference type="PANTHER" id="PTHR44068:SF11">
    <property type="entry name" value="GERANYL DIPHOSPHATE 2-C-METHYLTRANSFERASE"/>
    <property type="match status" value="1"/>
</dbReference>
<proteinExistence type="inferred from homology"/>
<sequence>MATSVADPAAHPGDQHEIPGYQPHTSALDPLKSRITLHYDLASDYYHRLWGQHIHHGLFTPTITTKEAAQTNLIDHLLKLSALQPNGTVLDVGCGLGGTTRYLAKHRAATVTGITISSKQVEIARRITAEECPPAAAGSTKPATEGPLAETPFQPYEPGQVRYLHLDADLLRTTFPPSSYNTVWISECLSHIPNKPLFFDSTFTLLTPSGTLVLADWFKAPSLTAEQITSDIKPIEDGMLLPGLNTMDEYVQMAETAGLRLVAGPEDLSLGVAKTWDISWSLVSSPALWAYAISQGRDGLAFLQSFRAMRRGYANGNFRYGVMIFEKPT</sequence>
<keyword evidence="3 4" id="KW-0949">S-adenosyl-L-methionine</keyword>
<keyword evidence="7" id="KW-1185">Reference proteome</keyword>
<dbReference type="GO" id="GO:0008168">
    <property type="term" value="F:methyltransferase activity"/>
    <property type="evidence" value="ECO:0007669"/>
    <property type="project" value="UniProtKB-KW"/>
</dbReference>
<evidence type="ECO:0000313" key="7">
    <source>
        <dbReference type="Proteomes" id="UP000030752"/>
    </source>
</evidence>
<name>W2RYV2_CYPE1</name>
<evidence type="ECO:0000256" key="4">
    <source>
        <dbReference type="PROSITE-ProRule" id="PRU00914"/>
    </source>
</evidence>
<dbReference type="GO" id="GO:0032259">
    <property type="term" value="P:methylation"/>
    <property type="evidence" value="ECO:0007669"/>
    <property type="project" value="UniProtKB-UniRule"/>
</dbReference>
<dbReference type="GeneID" id="19970961"/>
<gene>
    <name evidence="6" type="ORF">HMPREF1541_03622</name>
</gene>
<dbReference type="InterPro" id="IPR050447">
    <property type="entry name" value="Erg6_SMT_methyltransf"/>
</dbReference>
<feature type="region of interest" description="SAM motif II" evidence="4">
    <location>
        <begin position="178"/>
        <end position="186"/>
    </location>
</feature>
<keyword evidence="2 4" id="KW-0808">Transferase</keyword>
<evidence type="ECO:0000313" key="6">
    <source>
        <dbReference type="EMBL" id="ETN41686.1"/>
    </source>
</evidence>
<evidence type="ECO:0008006" key="8">
    <source>
        <dbReference type="Google" id="ProtNLM"/>
    </source>
</evidence>
<dbReference type="HOGENOM" id="CLU_039068_1_0_1"/>
<dbReference type="STRING" id="1220924.W2RYV2"/>
<keyword evidence="1 4" id="KW-0489">Methyltransferase</keyword>
<dbReference type="OrthoDB" id="506498at2759"/>
<dbReference type="PANTHER" id="PTHR44068">
    <property type="entry name" value="ZGC:194242"/>
    <property type="match status" value="1"/>
</dbReference>
<dbReference type="InParanoid" id="W2RYV2"/>
<reference evidence="6 7" key="1">
    <citation type="submission" date="2013-03" db="EMBL/GenBank/DDBJ databases">
        <title>The Genome Sequence of Phialophora europaea CBS 101466.</title>
        <authorList>
            <consortium name="The Broad Institute Genomics Platform"/>
            <person name="Cuomo C."/>
            <person name="de Hoog S."/>
            <person name="Gorbushina A."/>
            <person name="Walker B."/>
            <person name="Young S.K."/>
            <person name="Zeng Q."/>
            <person name="Gargeya S."/>
            <person name="Fitzgerald M."/>
            <person name="Haas B."/>
            <person name="Abouelleil A."/>
            <person name="Allen A.W."/>
            <person name="Alvarado L."/>
            <person name="Arachchi H.M."/>
            <person name="Berlin A.M."/>
            <person name="Chapman S.B."/>
            <person name="Gainer-Dewar J."/>
            <person name="Goldberg J."/>
            <person name="Griggs A."/>
            <person name="Gujja S."/>
            <person name="Hansen M."/>
            <person name="Howarth C."/>
            <person name="Imamovic A."/>
            <person name="Ireland A."/>
            <person name="Larimer J."/>
            <person name="McCowan C."/>
            <person name="Murphy C."/>
            <person name="Pearson M."/>
            <person name="Poon T.W."/>
            <person name="Priest M."/>
            <person name="Roberts A."/>
            <person name="Saif S."/>
            <person name="Shea T."/>
            <person name="Sisk P."/>
            <person name="Sykes S."/>
            <person name="Wortman J."/>
            <person name="Nusbaum C."/>
            <person name="Birren B."/>
        </authorList>
    </citation>
    <scope>NUCLEOTIDE SEQUENCE [LARGE SCALE GENOMIC DNA]</scope>
    <source>
        <strain evidence="6 7">CBS 101466</strain>
    </source>
</reference>
<dbReference type="Gene3D" id="3.40.50.150">
    <property type="entry name" value="Vaccinia Virus protein VP39"/>
    <property type="match status" value="1"/>
</dbReference>
<dbReference type="Pfam" id="PF02353">
    <property type="entry name" value="CMAS"/>
    <property type="match status" value="1"/>
</dbReference>
<dbReference type="CDD" id="cd02440">
    <property type="entry name" value="AdoMet_MTases"/>
    <property type="match status" value="1"/>
</dbReference>
<dbReference type="RefSeq" id="XP_008716195.1">
    <property type="nucleotide sequence ID" value="XM_008717973.1"/>
</dbReference>
<dbReference type="InterPro" id="IPR025774">
    <property type="entry name" value="PiNMT-like"/>
</dbReference>
<evidence type="ECO:0000256" key="5">
    <source>
        <dbReference type="SAM" id="MobiDB-lite"/>
    </source>
</evidence>
<feature type="region of interest" description="SAM motif I" evidence="4">
    <location>
        <begin position="89"/>
        <end position="98"/>
    </location>
</feature>
<evidence type="ECO:0000256" key="2">
    <source>
        <dbReference type="ARBA" id="ARBA00022679"/>
    </source>
</evidence>
<feature type="region of interest" description="SAM motif III" evidence="4">
    <location>
        <begin position="205"/>
        <end position="214"/>
    </location>
</feature>
<dbReference type="VEuPathDB" id="FungiDB:HMPREF1541_03622"/>
<dbReference type="InterPro" id="IPR029063">
    <property type="entry name" value="SAM-dependent_MTases_sf"/>
</dbReference>
<dbReference type="eggNOG" id="KOG1269">
    <property type="taxonomic scope" value="Eukaryota"/>
</dbReference>
<dbReference type="Proteomes" id="UP000030752">
    <property type="component" value="Unassembled WGS sequence"/>
</dbReference>
<dbReference type="EMBL" id="KB822719">
    <property type="protein sequence ID" value="ETN41686.1"/>
    <property type="molecule type" value="Genomic_DNA"/>
</dbReference>
<organism evidence="6 7">
    <name type="scientific">Cyphellophora europaea (strain CBS 101466)</name>
    <name type="common">Phialophora europaea</name>
    <dbReference type="NCBI Taxonomy" id="1220924"/>
    <lineage>
        <taxon>Eukaryota</taxon>
        <taxon>Fungi</taxon>
        <taxon>Dikarya</taxon>
        <taxon>Ascomycota</taxon>
        <taxon>Pezizomycotina</taxon>
        <taxon>Eurotiomycetes</taxon>
        <taxon>Chaetothyriomycetidae</taxon>
        <taxon>Chaetothyriales</taxon>
        <taxon>Cyphellophoraceae</taxon>
        <taxon>Cyphellophora</taxon>
    </lineage>
</organism>
<dbReference type="SUPFAM" id="SSF53335">
    <property type="entry name" value="S-adenosyl-L-methionine-dependent methyltransferases"/>
    <property type="match status" value="1"/>
</dbReference>